<feature type="domain" description="Gcp-like" evidence="2">
    <location>
        <begin position="40"/>
        <end position="151"/>
    </location>
</feature>
<protein>
    <submittedName>
        <fullName evidence="3">tRNA threonylcarbamoyladenosine biosynthesis protein TsaB</fullName>
    </submittedName>
</protein>
<dbReference type="SUPFAM" id="SSF53067">
    <property type="entry name" value="Actin-like ATPase domain"/>
    <property type="match status" value="1"/>
</dbReference>
<evidence type="ECO:0000256" key="1">
    <source>
        <dbReference type="SAM" id="MobiDB-lite"/>
    </source>
</evidence>
<name>A0A2S1R5E8_9ACTN</name>
<dbReference type="Proteomes" id="UP000244928">
    <property type="component" value="Chromosome"/>
</dbReference>
<dbReference type="Gene3D" id="3.30.420.40">
    <property type="match status" value="1"/>
</dbReference>
<dbReference type="EMBL" id="CP015449">
    <property type="protein sequence ID" value="AWH91530.1"/>
    <property type="molecule type" value="Genomic_DNA"/>
</dbReference>
<dbReference type="AlphaFoldDB" id="A0A2S1R5E8"/>
<evidence type="ECO:0000313" key="3">
    <source>
        <dbReference type="EMBL" id="AWH91530.1"/>
    </source>
</evidence>
<dbReference type="InterPro" id="IPR022496">
    <property type="entry name" value="T6A_TsaB"/>
</dbReference>
<sequence length="270" mass="26918">MLVLAVDTSTPFVTAGVCRLVPGDDGPVVETLGTRVTEDARAHAELLTPHILDCLAEAGLAADGLDAVVVGTGPGPFTGLRVGMATAAAFADALGRPVHGVCSLDGLAATARAAGAGGDLVVVTDARRREAYHARYSPQGVRTSGPAVGPAADIDVEGADHLAGDPARLREVSDAHGSAASHGPTAAPGDHRSTAARGDHGAVARGAGDPLPRVLDGVYAPDPAGLVTAAADALLAGATPAPLEPLYLRRPDAVPPRRVEPSGALRGVGR</sequence>
<dbReference type="PANTHER" id="PTHR11735:SF11">
    <property type="entry name" value="TRNA THREONYLCARBAMOYLADENOSINE BIOSYNTHESIS PROTEIN TSAB"/>
    <property type="match status" value="1"/>
</dbReference>
<dbReference type="GO" id="GO:0005829">
    <property type="term" value="C:cytosol"/>
    <property type="evidence" value="ECO:0007669"/>
    <property type="project" value="TreeGrafter"/>
</dbReference>
<dbReference type="PANTHER" id="PTHR11735">
    <property type="entry name" value="TRNA N6-ADENOSINE THREONYLCARBAMOYLTRANSFERASE"/>
    <property type="match status" value="1"/>
</dbReference>
<keyword evidence="4" id="KW-1185">Reference proteome</keyword>
<accession>A0A2S1R5E8</accession>
<dbReference type="KEGG" id="dlu:A6035_04385"/>
<organism evidence="3 4">
    <name type="scientific">Dietzia lutea</name>
    <dbReference type="NCBI Taxonomy" id="546160"/>
    <lineage>
        <taxon>Bacteria</taxon>
        <taxon>Bacillati</taxon>
        <taxon>Actinomycetota</taxon>
        <taxon>Actinomycetes</taxon>
        <taxon>Mycobacteriales</taxon>
        <taxon>Dietziaceae</taxon>
        <taxon>Dietzia</taxon>
    </lineage>
</organism>
<feature type="region of interest" description="Disordered" evidence="1">
    <location>
        <begin position="171"/>
        <end position="211"/>
    </location>
</feature>
<proteinExistence type="predicted"/>
<dbReference type="InterPro" id="IPR043129">
    <property type="entry name" value="ATPase_NBD"/>
</dbReference>
<gene>
    <name evidence="3" type="ORF">A6035_04385</name>
</gene>
<evidence type="ECO:0000313" key="4">
    <source>
        <dbReference type="Proteomes" id="UP000244928"/>
    </source>
</evidence>
<dbReference type="Pfam" id="PF00814">
    <property type="entry name" value="TsaD"/>
    <property type="match status" value="1"/>
</dbReference>
<dbReference type="RefSeq" id="WP_108846791.1">
    <property type="nucleotide sequence ID" value="NZ_CP015449.1"/>
</dbReference>
<evidence type="ECO:0000259" key="2">
    <source>
        <dbReference type="Pfam" id="PF00814"/>
    </source>
</evidence>
<dbReference type="NCBIfam" id="TIGR03725">
    <property type="entry name" value="T6A_YeaZ"/>
    <property type="match status" value="1"/>
</dbReference>
<dbReference type="InterPro" id="IPR000905">
    <property type="entry name" value="Gcp-like_dom"/>
</dbReference>
<feature type="compositionally biased region" description="Basic and acidic residues" evidence="1">
    <location>
        <begin position="189"/>
        <end position="202"/>
    </location>
</feature>
<dbReference type="GO" id="GO:0002949">
    <property type="term" value="P:tRNA threonylcarbamoyladenosine modification"/>
    <property type="evidence" value="ECO:0007669"/>
    <property type="project" value="InterPro"/>
</dbReference>
<reference evidence="3 4" key="1">
    <citation type="submission" date="2016-04" db="EMBL/GenBank/DDBJ databases">
        <title>Complete genome sequence of Dietzia lutea YIM 80766T, a strain isolated from desert soil in Egypt.</title>
        <authorList>
            <person name="Zhao J."/>
            <person name="Hu B."/>
            <person name="Geng S."/>
            <person name="Nie Y."/>
            <person name="Tang Y."/>
        </authorList>
    </citation>
    <scope>NUCLEOTIDE SEQUENCE [LARGE SCALE GENOMIC DNA]</scope>
    <source>
        <strain evidence="3 4">YIM 80766</strain>
    </source>
</reference>